<comment type="pathway">
    <text evidence="7">Quinol/quinone metabolism; menaquinone biosynthesis.</text>
</comment>
<comment type="function">
    <text evidence="7">Catalyzes the thiamine diphosphate-dependent decarboxylation of 2-oxoglutarate and the subsequent addition of the resulting succinic semialdehyde-thiamine pyrophosphate anion to isochorismate to yield 2-succinyl-5-enolpyruvyl-6-hydroxy-3-cyclohexene-1-carboxylate (SEPHCHC).</text>
</comment>
<evidence type="ECO:0000313" key="11">
    <source>
        <dbReference type="EMBL" id="MCM8749360.1"/>
    </source>
</evidence>
<dbReference type="GO" id="GO:0009234">
    <property type="term" value="P:menaquinone biosynthetic process"/>
    <property type="evidence" value="ECO:0007669"/>
    <property type="project" value="UniProtKB-UniRule"/>
</dbReference>
<dbReference type="GO" id="GO:0000287">
    <property type="term" value="F:magnesium ion binding"/>
    <property type="evidence" value="ECO:0007669"/>
    <property type="project" value="UniProtKB-UniRule"/>
</dbReference>
<evidence type="ECO:0000259" key="8">
    <source>
        <dbReference type="Pfam" id="PF02775"/>
    </source>
</evidence>
<dbReference type="Pfam" id="PF16582">
    <property type="entry name" value="TPP_enzyme_M_2"/>
    <property type="match status" value="1"/>
</dbReference>
<dbReference type="Proteomes" id="UP001165306">
    <property type="component" value="Unassembled WGS sequence"/>
</dbReference>
<comment type="subunit">
    <text evidence="7">Homodimer.</text>
</comment>
<dbReference type="CDD" id="cd02009">
    <property type="entry name" value="TPP_SHCHC_synthase"/>
    <property type="match status" value="1"/>
</dbReference>
<dbReference type="PIRSF" id="PIRSF004983">
    <property type="entry name" value="MenD"/>
    <property type="match status" value="1"/>
</dbReference>
<dbReference type="GO" id="GO:0030976">
    <property type="term" value="F:thiamine pyrophosphate binding"/>
    <property type="evidence" value="ECO:0007669"/>
    <property type="project" value="UniProtKB-UniRule"/>
</dbReference>
<dbReference type="SUPFAM" id="SSF52518">
    <property type="entry name" value="Thiamin diphosphate-binding fold (THDP-binding)"/>
    <property type="match status" value="2"/>
</dbReference>
<comment type="caution">
    <text evidence="11">The sequence shown here is derived from an EMBL/GenBank/DDBJ whole genome shotgun (WGS) entry which is preliminary data.</text>
</comment>
<accession>A0AA41WFZ8</accession>
<comment type="catalytic activity">
    <reaction evidence="7">
        <text>isochorismate + 2-oxoglutarate + H(+) = 5-enolpyruvoyl-6-hydroxy-2-succinyl-cyclohex-3-ene-1-carboxylate + CO2</text>
        <dbReference type="Rhea" id="RHEA:25593"/>
        <dbReference type="ChEBI" id="CHEBI:15378"/>
        <dbReference type="ChEBI" id="CHEBI:16526"/>
        <dbReference type="ChEBI" id="CHEBI:16810"/>
        <dbReference type="ChEBI" id="CHEBI:29780"/>
        <dbReference type="ChEBI" id="CHEBI:58818"/>
        <dbReference type="EC" id="2.2.1.9"/>
    </reaction>
</comment>
<keyword evidence="3 7" id="KW-0479">Metal-binding</keyword>
<comment type="similarity">
    <text evidence="7">Belongs to the TPP enzyme family. MenD subfamily.</text>
</comment>
<evidence type="ECO:0000259" key="10">
    <source>
        <dbReference type="Pfam" id="PF16582"/>
    </source>
</evidence>
<dbReference type="RefSeq" id="WP_284057140.1">
    <property type="nucleotide sequence ID" value="NZ_JAMSLR010000005.1"/>
</dbReference>
<feature type="domain" description="Menaquinone biosynthesis protein MenD middle" evidence="10">
    <location>
        <begin position="232"/>
        <end position="414"/>
    </location>
</feature>
<dbReference type="GO" id="GO:0030145">
    <property type="term" value="F:manganese ion binding"/>
    <property type="evidence" value="ECO:0007669"/>
    <property type="project" value="UniProtKB-UniRule"/>
</dbReference>
<gene>
    <name evidence="7 11" type="primary">menD</name>
    <name evidence="11" type="ORF">NET02_09400</name>
</gene>
<dbReference type="InterPro" id="IPR029061">
    <property type="entry name" value="THDP-binding"/>
</dbReference>
<dbReference type="InterPro" id="IPR011766">
    <property type="entry name" value="TPP_enzyme_TPP-bd"/>
</dbReference>
<dbReference type="InterPro" id="IPR004433">
    <property type="entry name" value="MenaQ_synth_MenD"/>
</dbReference>
<dbReference type="Pfam" id="PF02775">
    <property type="entry name" value="TPP_enzyme_C"/>
    <property type="match status" value="1"/>
</dbReference>
<keyword evidence="6 7" id="KW-0464">Manganese</keyword>
<dbReference type="InterPro" id="IPR032264">
    <property type="entry name" value="MenD_middle"/>
</dbReference>
<comment type="cofactor">
    <cofactor evidence="7">
        <name>thiamine diphosphate</name>
        <dbReference type="ChEBI" id="CHEBI:58937"/>
    </cofactor>
    <text evidence="7">Binds 1 thiamine pyrophosphate per subunit.</text>
</comment>
<evidence type="ECO:0000313" key="12">
    <source>
        <dbReference type="Proteomes" id="UP001165306"/>
    </source>
</evidence>
<keyword evidence="12" id="KW-1185">Reference proteome</keyword>
<dbReference type="GO" id="GO:0070204">
    <property type="term" value="F:2-succinyl-5-enolpyruvyl-6-hydroxy-3-cyclohexene-1-carboxylic-acid synthase activity"/>
    <property type="evidence" value="ECO:0007669"/>
    <property type="project" value="UniProtKB-UniRule"/>
</dbReference>
<dbReference type="InterPro" id="IPR029035">
    <property type="entry name" value="DHS-like_NAD/FAD-binding_dom"/>
</dbReference>
<feature type="domain" description="Thiamine pyrophosphate enzyme TPP-binding" evidence="8">
    <location>
        <begin position="441"/>
        <end position="565"/>
    </location>
</feature>
<dbReference type="Pfam" id="PF02776">
    <property type="entry name" value="TPP_enzyme_N"/>
    <property type="match status" value="1"/>
</dbReference>
<comment type="pathway">
    <text evidence="7">Quinol/quinone metabolism; 1,4-dihydroxy-2-naphthoate biosynthesis; 1,4-dihydroxy-2-naphthoate from chorismate: step 2/7.</text>
</comment>
<dbReference type="CDD" id="cd07037">
    <property type="entry name" value="TPP_PYR_MenD"/>
    <property type="match status" value="1"/>
</dbReference>
<evidence type="ECO:0000256" key="1">
    <source>
        <dbReference type="ARBA" id="ARBA00022428"/>
    </source>
</evidence>
<keyword evidence="4 7" id="KW-0460">Magnesium</keyword>
<sequence>MDYQAALAAYVGAFVDELARAGVRHACFAPGSRSTPLVLALAREPRIRLWDHLDERSTAFFALGLAKALREPVAVVCTSGTAAANFLPAVVEAHYSRVPLLVLTADRPPELRDMGAPQAIDQLRLYGSYAKWFVEVALPEGTPLLLRYARALAARAAATAREEPAGPVHLNFPFREPLIPLAAEPPDVSGPEALAWLGRPDGEPFARVLAGPRQPSAALVRDLAELLAGLPRGVIVAGPQPDEALAPALARLAATLGYPILADPLSQVRCGPHDRDLVVDAYDAFLRDPEIAGALSPQAVLRFGAIPTSKPLLLYLERHAGAQQIVVDPAGWPDPLHLASHVVHADPAALAEALATQLAGIDCRPDPGWSELWRSIDMRARATIREEVERIQEPFEGRVFAELAALLPDGATLFAGNSMPVRDLDTFFPGSGHRLRFLANRGANGIDGVVSTALGAAAALPAPLILVIGDLSFYHDMNGLLAARRHGLRATIVLLNNDGGGIFSFLPQAEHGEQFERLFGTPHGLDFRHAAALYGLAFTRVESWPAFREAVRASLAGDSVSVIEVPTERARNVELHRRIWPAVAQAVRGAVLPAMRR</sequence>
<evidence type="ECO:0000256" key="7">
    <source>
        <dbReference type="HAMAP-Rule" id="MF_01659"/>
    </source>
</evidence>
<dbReference type="Gene3D" id="3.40.50.970">
    <property type="match status" value="2"/>
</dbReference>
<name>A0AA41WFZ8_9BACT</name>
<proteinExistence type="inferred from homology"/>
<keyword evidence="5 7" id="KW-0786">Thiamine pyrophosphate</keyword>
<dbReference type="AlphaFoldDB" id="A0AA41WFZ8"/>
<dbReference type="InterPro" id="IPR012001">
    <property type="entry name" value="Thiamin_PyroP_enz_TPP-bd_dom"/>
</dbReference>
<dbReference type="Gene3D" id="3.40.50.1220">
    <property type="entry name" value="TPP-binding domain"/>
    <property type="match status" value="1"/>
</dbReference>
<dbReference type="PANTHER" id="PTHR42916">
    <property type="entry name" value="2-SUCCINYL-5-ENOLPYRUVYL-6-HYDROXY-3-CYCLOHEXENE-1-CARBOXYLATE SYNTHASE"/>
    <property type="match status" value="1"/>
</dbReference>
<dbReference type="SUPFAM" id="SSF52467">
    <property type="entry name" value="DHS-like NAD/FAD-binding domain"/>
    <property type="match status" value="1"/>
</dbReference>
<evidence type="ECO:0000256" key="4">
    <source>
        <dbReference type="ARBA" id="ARBA00022842"/>
    </source>
</evidence>
<reference evidence="11" key="1">
    <citation type="submission" date="2022-06" db="EMBL/GenBank/DDBJ databases">
        <title>CFH 74404 Thermomicrobiaceae sp.</title>
        <authorList>
            <person name="Ming H."/>
            <person name="Li W.-J."/>
            <person name="Zhao Z."/>
        </authorList>
    </citation>
    <scope>NUCLEOTIDE SEQUENCE</scope>
    <source>
        <strain evidence="11">CFH 74404</strain>
    </source>
</reference>
<dbReference type="NCBIfam" id="TIGR00173">
    <property type="entry name" value="menD"/>
    <property type="match status" value="1"/>
</dbReference>
<evidence type="ECO:0000256" key="6">
    <source>
        <dbReference type="ARBA" id="ARBA00023211"/>
    </source>
</evidence>
<evidence type="ECO:0000256" key="5">
    <source>
        <dbReference type="ARBA" id="ARBA00023052"/>
    </source>
</evidence>
<organism evidence="11 12">
    <name type="scientific">Thermalbibacter longus</name>
    <dbReference type="NCBI Taxonomy" id="2951981"/>
    <lineage>
        <taxon>Bacteria</taxon>
        <taxon>Pseudomonadati</taxon>
        <taxon>Thermomicrobiota</taxon>
        <taxon>Thermomicrobia</taxon>
        <taxon>Thermomicrobiales</taxon>
        <taxon>Thermomicrobiaceae</taxon>
        <taxon>Thermalbibacter</taxon>
    </lineage>
</organism>
<keyword evidence="2 7" id="KW-0808">Transferase</keyword>
<evidence type="ECO:0000256" key="3">
    <source>
        <dbReference type="ARBA" id="ARBA00022723"/>
    </source>
</evidence>
<comment type="cofactor">
    <cofactor evidence="7">
        <name>Mg(2+)</name>
        <dbReference type="ChEBI" id="CHEBI:18420"/>
    </cofactor>
    <cofactor evidence="7">
        <name>Mn(2+)</name>
        <dbReference type="ChEBI" id="CHEBI:29035"/>
    </cofactor>
</comment>
<dbReference type="PANTHER" id="PTHR42916:SF1">
    <property type="entry name" value="PROTEIN PHYLLO, CHLOROPLASTIC"/>
    <property type="match status" value="1"/>
</dbReference>
<dbReference type="EMBL" id="JAMSLR010000005">
    <property type="protein sequence ID" value="MCM8749360.1"/>
    <property type="molecule type" value="Genomic_DNA"/>
</dbReference>
<protein>
    <recommendedName>
        <fullName evidence="7">2-succinyl-5-enolpyruvyl-6-hydroxy-3-cyclohexene-1-carboxylate synthase</fullName>
        <shortName evidence="7">SEPHCHC synthase</shortName>
        <ecNumber evidence="7">2.2.1.9</ecNumber>
    </recommendedName>
    <alternativeName>
        <fullName evidence="7">Menaquinone biosynthesis protein MenD</fullName>
    </alternativeName>
</protein>
<dbReference type="EC" id="2.2.1.9" evidence="7"/>
<feature type="domain" description="Thiamine pyrophosphate enzyme N-terminal TPP-binding" evidence="9">
    <location>
        <begin position="13"/>
        <end position="124"/>
    </location>
</feature>
<dbReference type="HAMAP" id="MF_01659">
    <property type="entry name" value="MenD"/>
    <property type="match status" value="1"/>
</dbReference>
<evidence type="ECO:0000259" key="9">
    <source>
        <dbReference type="Pfam" id="PF02776"/>
    </source>
</evidence>
<evidence type="ECO:0000256" key="2">
    <source>
        <dbReference type="ARBA" id="ARBA00022679"/>
    </source>
</evidence>
<keyword evidence="1 7" id="KW-0474">Menaquinone biosynthesis</keyword>